<evidence type="ECO:0000259" key="3">
    <source>
        <dbReference type="Pfam" id="PF07583"/>
    </source>
</evidence>
<name>A0A517LXA8_9BACT</name>
<evidence type="ECO:0000256" key="2">
    <source>
        <dbReference type="SAM" id="SignalP"/>
    </source>
</evidence>
<dbReference type="InterPro" id="IPR022655">
    <property type="entry name" value="DUF1553"/>
</dbReference>
<dbReference type="OrthoDB" id="127107at2"/>
<evidence type="ECO:0000259" key="5">
    <source>
        <dbReference type="Pfam" id="PF07635"/>
    </source>
</evidence>
<dbReference type="AlphaFoldDB" id="A0A517LXA8"/>
<proteinExistence type="predicted"/>
<dbReference type="Pfam" id="PF07635">
    <property type="entry name" value="PSCyt1"/>
    <property type="match status" value="1"/>
</dbReference>
<dbReference type="KEGG" id="ruv:EC9_14440"/>
<feature type="domain" description="DUF1549" evidence="3">
    <location>
        <begin position="167"/>
        <end position="372"/>
    </location>
</feature>
<dbReference type="InterPro" id="IPR011444">
    <property type="entry name" value="DUF1549"/>
</dbReference>
<dbReference type="InterPro" id="IPR011429">
    <property type="entry name" value="Cyt_c_Planctomycete-type"/>
</dbReference>
<keyword evidence="2" id="KW-0732">Signal</keyword>
<dbReference type="Pfam" id="PF07583">
    <property type="entry name" value="PSCyt2"/>
    <property type="match status" value="1"/>
</dbReference>
<gene>
    <name evidence="6" type="ORF">EC9_14440</name>
</gene>
<sequence length="1088" mass="120952" precursor="true">MKHLPSIPLLFLLLCVLAGPANGTEKDRQAIKFFETSIRPLLAKHCYDCHGDAEQEGGLRLDHISFIESGGDSGPALVASEPDESLLIEAIRYDSGLEMPPDEKLADEEIELLERWVAMGAPWPEEAAAASSRDEFGFTEEDHKWWAVQPVADPAVPKTGDAWATTPIDQFIAAKLKQADLTPAAKADRYELIRRATFDLHGLPPTRQQIDDFVNDDSPQAWERLIDRLLESPRYGERWAQHWLDVVRYAESDGYRQDAFRPKASRYRDYVIHSFNDNKPYDQFVREQLAGDEIDPDNPDVLIGTAFLRHGIYEYNQRNARMHWELIVNEMTNVTGEVFLGLGIGCAQCHDHKFDPILQKDYFALQAFLASTCWPTDMPLVDGQTKEKHDRMQAEWEQATASIREQIDAMLEPTYKSRTNAAVKMFPEDIQQMFAKPREERTTYEQQMVMLVERQVTRKNAAADGKKVFAKKPEELAKFNDLQAQLKAFDHLKPEPLPTGFVATDVGPEPAETILVSRTGKTNVDPAFLTLLGQPAPVIKPTETTTGRRRALADWIAQPDNPLSTRVIVNRIWQHHFGRGIVSTPNDVGMLGEPPSHPELLDWLVQRFLENGWQFKPLHRMIMTSAAYQQTARREATEHEEAVDIENRLLWRFPPTRLDAEQVRDAMLAASGELTHRDGGGSVSGNTPVRSIYVKKIRNTPDPQLGALDAPMGFESAPTRPQTTTPTQALTLVNGDWTLKRAEAMGKRLLAGKDSISATEIDQAYWTVFGRPASDAELNMALEFTQSLVEQESPTPEPTKNENDPYPGETGLRSIQNAFASVNGVSLGSGALWIQPGSRFERLQLKDLPLGSRFTIEAIATLDRIYPDASVSTLISAWNSNNKTPGWSLGVTSAKSGYQPRNLIVQLIGHDAAGAVKYEVVASNLRFPLNKPVYVAAAVNARPSGDGKSAGTVTFYMKDLSDPKAKMRTATIPHSIVGSINNKSLPVLVGGRQGNGHRWDGQVARLAIADNEVPQNRLIVNAAAEGGPVEHLLDFDFSGEDGQMPAPGTAWVTSEAALKKSEPPSKVVAAMRDFCHALFTSNEFLYLH</sequence>
<evidence type="ECO:0000313" key="6">
    <source>
        <dbReference type="EMBL" id="QDS87266.1"/>
    </source>
</evidence>
<reference evidence="6 7" key="1">
    <citation type="submission" date="2019-02" db="EMBL/GenBank/DDBJ databases">
        <title>Deep-cultivation of Planctomycetes and their phenomic and genomic characterization uncovers novel biology.</title>
        <authorList>
            <person name="Wiegand S."/>
            <person name="Jogler M."/>
            <person name="Boedeker C."/>
            <person name="Pinto D."/>
            <person name="Vollmers J."/>
            <person name="Rivas-Marin E."/>
            <person name="Kohn T."/>
            <person name="Peeters S.H."/>
            <person name="Heuer A."/>
            <person name="Rast P."/>
            <person name="Oberbeckmann S."/>
            <person name="Bunk B."/>
            <person name="Jeske O."/>
            <person name="Meyerdierks A."/>
            <person name="Storesund J.E."/>
            <person name="Kallscheuer N."/>
            <person name="Luecker S."/>
            <person name="Lage O.M."/>
            <person name="Pohl T."/>
            <person name="Merkel B.J."/>
            <person name="Hornburger P."/>
            <person name="Mueller R.-W."/>
            <person name="Bruemmer F."/>
            <person name="Labrenz M."/>
            <person name="Spormann A.M."/>
            <person name="Op den Camp H."/>
            <person name="Overmann J."/>
            <person name="Amann R."/>
            <person name="Jetten M.S.M."/>
            <person name="Mascher T."/>
            <person name="Medema M.H."/>
            <person name="Devos D.P."/>
            <person name="Kaster A.-K."/>
            <person name="Ovreas L."/>
            <person name="Rohde M."/>
            <person name="Galperin M.Y."/>
            <person name="Jogler C."/>
        </authorList>
    </citation>
    <scope>NUCLEOTIDE SEQUENCE [LARGE SCALE GENOMIC DNA]</scope>
    <source>
        <strain evidence="6 7">EC9</strain>
    </source>
</reference>
<accession>A0A517LXA8</accession>
<protein>
    <submittedName>
        <fullName evidence="6">Planctomycete cytochrome C</fullName>
    </submittedName>
</protein>
<keyword evidence="7" id="KW-1185">Reference proteome</keyword>
<evidence type="ECO:0000259" key="4">
    <source>
        <dbReference type="Pfam" id="PF07587"/>
    </source>
</evidence>
<dbReference type="RefSeq" id="WP_145343517.1">
    <property type="nucleotide sequence ID" value="NZ_CP036261.1"/>
</dbReference>
<dbReference type="EMBL" id="CP036261">
    <property type="protein sequence ID" value="QDS87266.1"/>
    <property type="molecule type" value="Genomic_DNA"/>
</dbReference>
<feature type="region of interest" description="Disordered" evidence="1">
    <location>
        <begin position="789"/>
        <end position="808"/>
    </location>
</feature>
<evidence type="ECO:0000313" key="7">
    <source>
        <dbReference type="Proteomes" id="UP000319557"/>
    </source>
</evidence>
<evidence type="ECO:0000256" key="1">
    <source>
        <dbReference type="SAM" id="MobiDB-lite"/>
    </source>
</evidence>
<feature type="signal peptide" evidence="2">
    <location>
        <begin position="1"/>
        <end position="23"/>
    </location>
</feature>
<feature type="domain" description="Cytochrome C Planctomycete-type" evidence="5">
    <location>
        <begin position="46"/>
        <end position="103"/>
    </location>
</feature>
<dbReference type="Proteomes" id="UP000319557">
    <property type="component" value="Chromosome"/>
</dbReference>
<feature type="chain" id="PRO_5022205054" evidence="2">
    <location>
        <begin position="24"/>
        <end position="1088"/>
    </location>
</feature>
<dbReference type="PANTHER" id="PTHR35889">
    <property type="entry name" value="CYCLOINULO-OLIGOSACCHARIDE FRUCTANOTRANSFERASE-RELATED"/>
    <property type="match status" value="1"/>
</dbReference>
<dbReference type="PANTHER" id="PTHR35889:SF3">
    <property type="entry name" value="F-BOX DOMAIN-CONTAINING PROTEIN"/>
    <property type="match status" value="1"/>
</dbReference>
<dbReference type="Pfam" id="PF07587">
    <property type="entry name" value="PSD1"/>
    <property type="match status" value="1"/>
</dbReference>
<feature type="domain" description="DUF1553" evidence="4">
    <location>
        <begin position="548"/>
        <end position="784"/>
    </location>
</feature>
<organism evidence="6 7">
    <name type="scientific">Rosistilla ulvae</name>
    <dbReference type="NCBI Taxonomy" id="1930277"/>
    <lineage>
        <taxon>Bacteria</taxon>
        <taxon>Pseudomonadati</taxon>
        <taxon>Planctomycetota</taxon>
        <taxon>Planctomycetia</taxon>
        <taxon>Pirellulales</taxon>
        <taxon>Pirellulaceae</taxon>
        <taxon>Rosistilla</taxon>
    </lineage>
</organism>